<evidence type="ECO:0000256" key="5">
    <source>
        <dbReference type="ARBA" id="ARBA00023288"/>
    </source>
</evidence>
<dbReference type="SUPFAM" id="SSF48065">
    <property type="entry name" value="DBL homology domain (DH-domain)"/>
    <property type="match status" value="1"/>
</dbReference>
<feature type="compositionally biased region" description="Polar residues" evidence="7">
    <location>
        <begin position="1"/>
        <end position="10"/>
    </location>
</feature>
<dbReference type="SMART" id="SM00455">
    <property type="entry name" value="RBD"/>
    <property type="match status" value="1"/>
</dbReference>
<dbReference type="InterPro" id="IPR000219">
    <property type="entry name" value="DH_dom"/>
</dbReference>
<dbReference type="InterPro" id="IPR003116">
    <property type="entry name" value="RBD_dom"/>
</dbReference>
<feature type="compositionally biased region" description="Basic and acidic residues" evidence="7">
    <location>
        <begin position="1587"/>
        <end position="1599"/>
    </location>
</feature>
<dbReference type="PROSITE" id="PS00741">
    <property type="entry name" value="DH_1"/>
    <property type="match status" value="1"/>
</dbReference>
<dbReference type="Proteomes" id="UP001221898">
    <property type="component" value="Unassembled WGS sequence"/>
</dbReference>
<dbReference type="SMART" id="SM00325">
    <property type="entry name" value="RhoGEF"/>
    <property type="match status" value="1"/>
</dbReference>
<dbReference type="EMBL" id="JAINUG010000157">
    <property type="protein sequence ID" value="KAJ8391472.1"/>
    <property type="molecule type" value="Genomic_DNA"/>
</dbReference>
<protein>
    <submittedName>
        <fullName evidence="12">Uncharacterized protein</fullName>
    </submittedName>
</protein>
<evidence type="ECO:0000256" key="4">
    <source>
        <dbReference type="ARBA" id="ARBA00022737"/>
    </source>
</evidence>
<evidence type="ECO:0000256" key="6">
    <source>
        <dbReference type="ARBA" id="ARBA00061368"/>
    </source>
</evidence>
<comment type="caution">
    <text evidence="12">The sequence shown here is derived from an EMBL/GenBank/DDBJ whole genome shotgun (WGS) entry which is preliminary data.</text>
</comment>
<sequence length="1713" mass="189780">MSRSLRLSNKQSRHSRHTSSGKVEHRNSETSTRSSSTPSIPQSLADNGLEPFNETNVLADFGSPIWVDRVAMNLRPVSFHNNLADPSADMGAVLVAAATPEPPGRRDGGTFAGEVTYLQRTRDGPRDNISFKKKRSKSADMWREDSLEFSLSDLSQEHLTSTEEIGDVADEKDFADGGGLLPSSPEGLEPLDPGDRANSLDGLYDPKSPARRPSRHRFAKYCHEGGRAGGHGNDGGKRLSPTEDDGNVYGAYTLPCRRSHCLSEGLPGQQVALCASMQGRRAQTTQDVTVGEGSEHGDSGIDGVTAEAEHQPRRYKTMSASFSVCSTAGRSAFAGSDSGSSSGGGAGEPVQGVYENFRQELEMGSCRAERPEEAGSAASDEQSSGTMSSAYQSDVLLGAAQGTVRKAGALAVKNFLVHKKSKKVEPAARRKWKRYWVSLKGCTLFFYETDGRSGIDHNSVPKHAVWVENSIVQAVPEHPKKDFVFCLSNSLGDAFLFQTSSQTELENWITATHSACATAVARQHHREDTVRLLRAEIRKLEQKIDMDEKMKKMGEMQLSAVTDAKKRKTILEQIFLWEQNLEQFHMDLFRFRCYLASLQGGELPNPKRLLAFASRPTKLAMGRLGIFSVSSFHVLVAARTESGVRRRTQAMSRSSSKRKSRFSSLWGLDTTSKKKTKGRPSINQVFIDGEEPVKKVLEGMLEEAGRESMKEKERSLKSIPQHNADSDIWVPDYLTPSWVCLPNDQPVLAIVQPGESALDTLETVCKAHHLDPAKHYLRLKFLIDNQVQFYVPKPEEDLCDLLYKEIEICSKVTKLIQFDRDESCTIGYGFSISVLEEDGVQQLYITEVKAGGLAFAKGLNAGDEILRLNGKESSSLNFSDMKVAFAQISLALTVSTLPALERHQLCYLPPCRSNGEDELYTDIFSQSQEDILDDGAALCLLSPGDSLDDEYDIFDEMENDVKHSRLAVLLPPEFGGSPVRVELCLLVPGRTSVKGREGGIGLCGGGSSGRSPAPRPSMSVLRRSRHSKRSSDSIYDMLHLNYTCWEGWGLRDVCGRCGLNSWPTKVLLLIVLDITLQHIIQSTEQVAAFCRSLHDMNPSECASSPSPDSPLPPPATPRQLSDADKLRKVICELVETERTYVKDLNCLIERYLTPLQKESLLTQDELDVLFGNLAEMVEFQVEFLKTLEDGTRLVPDLERLERVDQFKKVLFSLGGSFLYYADRFKIYSAFCAGHTKVPKVLVKAKTDPDFKAFLDARNPRQQHSSTLESYLIKPIQRVLKYPLLLRELYSLTDPDSEEHYHLDVAVKAMNKVASHINEMQKIHEEYGAVFDQLIAEQTGDKKEVADLSMGDLLLHTSVIWINPPASLGKWKKDPELVAFVFKTAVVFVYKDCSKQKKKMGGSHRASVSDEKDPFRFRHMISTDALQVRAMASADGEGNAVCEIVHVRSESEGRPERTFHLCCSSPEGKKDFLRTVHSILRDKQRRQLLKTESLPPSQQYVPFGGKRLCALKGARPAMNRAVSAPARTLGRRKLVRNRFTIDTDIVFDSGPARDPPACSPPSQQPQQEQQAVLAGDTDRWVEEQFDLDRYEDQEEVKETDILSDDEDFCDSAKGPSEEEPELEAPVRALSLEGRVEEGDGEGDGQGEGDGSGQGETSEDTESRTSPGDTHAPRAPPLTKQRAVSGLNGAAEGTEEEEVIWVRRDDFSGTQEGDI</sequence>
<feature type="domain" description="PH" evidence="8">
    <location>
        <begin position="409"/>
        <end position="517"/>
    </location>
</feature>
<dbReference type="InterPro" id="IPR001849">
    <property type="entry name" value="PH_domain"/>
</dbReference>
<feature type="compositionally biased region" description="Gly residues" evidence="7">
    <location>
        <begin position="998"/>
        <end position="1008"/>
    </location>
</feature>
<dbReference type="SUPFAM" id="SSF50156">
    <property type="entry name" value="PDZ domain-like"/>
    <property type="match status" value="1"/>
</dbReference>
<keyword evidence="3" id="KW-0519">Myristate</keyword>
<feature type="compositionally biased region" description="Pro residues" evidence="7">
    <location>
        <begin position="1552"/>
        <end position="1562"/>
    </location>
</feature>
<evidence type="ECO:0000256" key="3">
    <source>
        <dbReference type="ARBA" id="ARBA00022707"/>
    </source>
</evidence>
<feature type="compositionally biased region" description="Low complexity" evidence="7">
    <location>
        <begin position="181"/>
        <end position="191"/>
    </location>
</feature>
<dbReference type="SUPFAM" id="SSF50729">
    <property type="entry name" value="PH domain-like"/>
    <property type="match status" value="2"/>
</dbReference>
<dbReference type="GO" id="GO:0005085">
    <property type="term" value="F:guanyl-nucleotide exchange factor activity"/>
    <property type="evidence" value="ECO:0007669"/>
    <property type="project" value="UniProtKB-KW"/>
</dbReference>
<feature type="compositionally biased region" description="Basic residues" evidence="7">
    <location>
        <begin position="209"/>
        <end position="220"/>
    </location>
</feature>
<evidence type="ECO:0000259" key="11">
    <source>
        <dbReference type="PROSITE" id="PS50898"/>
    </source>
</evidence>
<dbReference type="PANTHER" id="PTHR46001">
    <property type="entry name" value="TIAM (MAMMALIAN TUMOR INVASION AND METASTASIS FACTOR) HOMOLOG"/>
    <property type="match status" value="1"/>
</dbReference>
<dbReference type="CDD" id="cd01230">
    <property type="entry name" value="PH1_Tiam1_2"/>
    <property type="match status" value="1"/>
</dbReference>
<keyword evidence="2" id="KW-0344">Guanine-nucleotide releasing factor</keyword>
<dbReference type="PANTHER" id="PTHR46001:SF1">
    <property type="entry name" value="RHO GUANINE NUCLEOTIDE EXCHANGE FACTOR TIAM1"/>
    <property type="match status" value="1"/>
</dbReference>
<feature type="compositionally biased region" description="Basic and acidic residues" evidence="7">
    <location>
        <begin position="364"/>
        <end position="373"/>
    </location>
</feature>
<keyword evidence="4" id="KW-0677">Repeat</keyword>
<feature type="region of interest" description="Disordered" evidence="7">
    <location>
        <begin position="1545"/>
        <end position="1573"/>
    </location>
</feature>
<evidence type="ECO:0000256" key="2">
    <source>
        <dbReference type="ARBA" id="ARBA00022658"/>
    </source>
</evidence>
<feature type="region of interest" description="Disordered" evidence="7">
    <location>
        <begin position="154"/>
        <end position="243"/>
    </location>
</feature>
<dbReference type="PROSITE" id="PS50003">
    <property type="entry name" value="PH_DOMAIN"/>
    <property type="match status" value="1"/>
</dbReference>
<name>A0AAD7RWB7_9TELE</name>
<feature type="domain" description="PDZ" evidence="10">
    <location>
        <begin position="815"/>
        <end position="880"/>
    </location>
</feature>
<dbReference type="FunFam" id="1.20.900.10:FF:000012">
    <property type="entry name" value="T cell lymphoma invasion and metastasis 1"/>
    <property type="match status" value="1"/>
</dbReference>
<gene>
    <name evidence="12" type="ORF">AAFF_G00089460</name>
</gene>
<keyword evidence="1" id="KW-0597">Phosphoprotein</keyword>
<dbReference type="CDD" id="cd01255">
    <property type="entry name" value="PH2_Tiam1_2"/>
    <property type="match status" value="1"/>
</dbReference>
<feature type="domain" description="DH" evidence="9">
    <location>
        <begin position="1125"/>
        <end position="1319"/>
    </location>
</feature>
<keyword evidence="5" id="KW-0449">Lipoprotein</keyword>
<dbReference type="InterPro" id="IPR035899">
    <property type="entry name" value="DBL_dom_sf"/>
</dbReference>
<dbReference type="Pfam" id="PF18385">
    <property type="entry name" value="Tiam_CC_Ex"/>
    <property type="match status" value="1"/>
</dbReference>
<dbReference type="InterPro" id="IPR040655">
    <property type="entry name" value="TIAM1_CC-Ex"/>
</dbReference>
<evidence type="ECO:0000256" key="7">
    <source>
        <dbReference type="SAM" id="MobiDB-lite"/>
    </source>
</evidence>
<accession>A0AAD7RWB7</accession>
<dbReference type="Pfam" id="PF00595">
    <property type="entry name" value="PDZ"/>
    <property type="match status" value="1"/>
</dbReference>
<dbReference type="GO" id="GO:0005886">
    <property type="term" value="C:plasma membrane"/>
    <property type="evidence" value="ECO:0007669"/>
    <property type="project" value="TreeGrafter"/>
</dbReference>
<feature type="region of interest" description="Disordered" evidence="7">
    <location>
        <begin position="998"/>
        <end position="1025"/>
    </location>
</feature>
<dbReference type="Pfam" id="PF00169">
    <property type="entry name" value="PH"/>
    <property type="match status" value="1"/>
</dbReference>
<dbReference type="GO" id="GO:0007264">
    <property type="term" value="P:small GTPase-mediated signal transduction"/>
    <property type="evidence" value="ECO:0007669"/>
    <property type="project" value="InterPro"/>
</dbReference>
<dbReference type="SMART" id="SM00233">
    <property type="entry name" value="PH"/>
    <property type="match status" value="2"/>
</dbReference>
<dbReference type="CDD" id="cd00160">
    <property type="entry name" value="RhoGEF"/>
    <property type="match status" value="1"/>
</dbReference>
<feature type="region of interest" description="Disordered" evidence="7">
    <location>
        <begin position="364"/>
        <end position="385"/>
    </location>
</feature>
<feature type="domain" description="RBD" evidence="11">
    <location>
        <begin position="735"/>
        <end position="802"/>
    </location>
</feature>
<dbReference type="InterPro" id="IPR043537">
    <property type="entry name" value="Tiam1/Tiam2/Sif"/>
</dbReference>
<dbReference type="FunFam" id="2.30.29.30:FF:000065">
    <property type="entry name" value="T cell lymphoma invasion and metastasis 1"/>
    <property type="match status" value="1"/>
</dbReference>
<dbReference type="InterPro" id="IPR001478">
    <property type="entry name" value="PDZ"/>
</dbReference>
<feature type="compositionally biased region" description="Low complexity" evidence="7">
    <location>
        <begin position="29"/>
        <end position="39"/>
    </location>
</feature>
<evidence type="ECO:0000259" key="10">
    <source>
        <dbReference type="PROSITE" id="PS50106"/>
    </source>
</evidence>
<evidence type="ECO:0000313" key="12">
    <source>
        <dbReference type="EMBL" id="KAJ8391472.1"/>
    </source>
</evidence>
<feature type="region of interest" description="Disordered" evidence="7">
    <location>
        <begin position="1100"/>
        <end position="1119"/>
    </location>
</feature>
<dbReference type="GO" id="GO:0005829">
    <property type="term" value="C:cytosol"/>
    <property type="evidence" value="ECO:0007669"/>
    <property type="project" value="TreeGrafter"/>
</dbReference>
<keyword evidence="13" id="KW-1185">Reference proteome</keyword>
<evidence type="ECO:0000259" key="8">
    <source>
        <dbReference type="PROSITE" id="PS50003"/>
    </source>
</evidence>
<dbReference type="Pfam" id="PF02196">
    <property type="entry name" value="RBD"/>
    <property type="match status" value="1"/>
</dbReference>
<organism evidence="12 13">
    <name type="scientific">Aldrovandia affinis</name>
    <dbReference type="NCBI Taxonomy" id="143900"/>
    <lineage>
        <taxon>Eukaryota</taxon>
        <taxon>Metazoa</taxon>
        <taxon>Chordata</taxon>
        <taxon>Craniata</taxon>
        <taxon>Vertebrata</taxon>
        <taxon>Euteleostomi</taxon>
        <taxon>Actinopterygii</taxon>
        <taxon>Neopterygii</taxon>
        <taxon>Teleostei</taxon>
        <taxon>Notacanthiformes</taxon>
        <taxon>Halosauridae</taxon>
        <taxon>Aldrovandia</taxon>
    </lineage>
</organism>
<dbReference type="SMART" id="SM00228">
    <property type="entry name" value="PDZ"/>
    <property type="match status" value="1"/>
</dbReference>
<feature type="region of interest" description="Disordered" evidence="7">
    <location>
        <begin position="1587"/>
        <end position="1713"/>
    </location>
</feature>
<dbReference type="InterPro" id="IPR055230">
    <property type="entry name" value="PH_Tiam1/2"/>
</dbReference>
<dbReference type="Gene3D" id="1.20.900.10">
    <property type="entry name" value="Dbl homology (DH) domain"/>
    <property type="match status" value="1"/>
</dbReference>
<feature type="compositionally biased region" description="Pro residues" evidence="7">
    <location>
        <begin position="1107"/>
        <end position="1116"/>
    </location>
</feature>
<dbReference type="Pfam" id="PF23014">
    <property type="entry name" value="PH_Tiam1"/>
    <property type="match status" value="1"/>
</dbReference>
<dbReference type="Pfam" id="PF00621">
    <property type="entry name" value="RhoGEF"/>
    <property type="match status" value="1"/>
</dbReference>
<dbReference type="PROSITE" id="PS50898">
    <property type="entry name" value="RBD"/>
    <property type="match status" value="1"/>
</dbReference>
<dbReference type="Gene3D" id="2.30.29.30">
    <property type="entry name" value="Pleckstrin-homology domain (PH domain)/Phosphotyrosine-binding domain (PTB)"/>
    <property type="match status" value="2"/>
</dbReference>
<dbReference type="PROSITE" id="PS50010">
    <property type="entry name" value="DH_2"/>
    <property type="match status" value="1"/>
</dbReference>
<reference evidence="12" key="1">
    <citation type="journal article" date="2023" name="Science">
        <title>Genome structures resolve the early diversification of teleost fishes.</title>
        <authorList>
            <person name="Parey E."/>
            <person name="Louis A."/>
            <person name="Montfort J."/>
            <person name="Bouchez O."/>
            <person name="Roques C."/>
            <person name="Iampietro C."/>
            <person name="Lluch J."/>
            <person name="Castinel A."/>
            <person name="Donnadieu C."/>
            <person name="Desvignes T."/>
            <person name="Floi Bucao C."/>
            <person name="Jouanno E."/>
            <person name="Wen M."/>
            <person name="Mejri S."/>
            <person name="Dirks R."/>
            <person name="Jansen H."/>
            <person name="Henkel C."/>
            <person name="Chen W.J."/>
            <person name="Zahm M."/>
            <person name="Cabau C."/>
            <person name="Klopp C."/>
            <person name="Thompson A.W."/>
            <person name="Robinson-Rechavi M."/>
            <person name="Braasch I."/>
            <person name="Lecointre G."/>
            <person name="Bobe J."/>
            <person name="Postlethwait J.H."/>
            <person name="Berthelot C."/>
            <person name="Roest Crollius H."/>
            <person name="Guiguen Y."/>
        </authorList>
    </citation>
    <scope>NUCLEOTIDE SEQUENCE</scope>
    <source>
        <strain evidence="12">NC1722</strain>
    </source>
</reference>
<feature type="compositionally biased region" description="Low complexity" evidence="7">
    <location>
        <begin position="1009"/>
        <end position="1021"/>
    </location>
</feature>
<dbReference type="InterPro" id="IPR036034">
    <property type="entry name" value="PDZ_sf"/>
</dbReference>
<evidence type="ECO:0000256" key="1">
    <source>
        <dbReference type="ARBA" id="ARBA00022553"/>
    </source>
</evidence>
<comment type="similarity">
    <text evidence="6">Belongs to the TIAM family.</text>
</comment>
<dbReference type="Gene3D" id="6.10.140.680">
    <property type="match status" value="1"/>
</dbReference>
<evidence type="ECO:0000313" key="13">
    <source>
        <dbReference type="Proteomes" id="UP001221898"/>
    </source>
</evidence>
<feature type="region of interest" description="Disordered" evidence="7">
    <location>
        <begin position="1"/>
        <end position="48"/>
    </location>
</feature>
<dbReference type="InterPro" id="IPR001331">
    <property type="entry name" value="GDS_CDC24_CS"/>
</dbReference>
<dbReference type="FunFam" id="2.30.29.30:FF:000121">
    <property type="entry name" value="T cell lymphoma invasion and metastasis 1"/>
    <property type="match status" value="1"/>
</dbReference>
<proteinExistence type="inferred from homology"/>
<dbReference type="Gene3D" id="2.30.42.10">
    <property type="match status" value="1"/>
</dbReference>
<evidence type="ECO:0000259" key="9">
    <source>
        <dbReference type="PROSITE" id="PS50010"/>
    </source>
</evidence>
<dbReference type="InterPro" id="IPR011993">
    <property type="entry name" value="PH-like_dom_sf"/>
</dbReference>
<dbReference type="PROSITE" id="PS50106">
    <property type="entry name" value="PDZ"/>
    <property type="match status" value="1"/>
</dbReference>